<evidence type="ECO:0000256" key="9">
    <source>
        <dbReference type="RuleBase" id="RU003722"/>
    </source>
</evidence>
<dbReference type="PRINTS" id="PR01084">
    <property type="entry name" value="NAHEXCHNGR"/>
</dbReference>
<evidence type="ECO:0000256" key="7">
    <source>
        <dbReference type="ARBA" id="ARBA00023136"/>
    </source>
</evidence>
<keyword evidence="8 9" id="KW-0739">Sodium transport</keyword>
<protein>
    <recommendedName>
        <fullName evidence="9">Sodium/hydrogen exchanger</fullName>
    </recommendedName>
</protein>
<evidence type="ECO:0000256" key="1">
    <source>
        <dbReference type="ARBA" id="ARBA00004141"/>
    </source>
</evidence>
<dbReference type="PANTHER" id="PTHR10110">
    <property type="entry name" value="SODIUM/HYDROGEN EXCHANGER"/>
    <property type="match status" value="1"/>
</dbReference>
<accession>A0A0N4ZVU5</accession>
<dbReference type="InterPro" id="IPR006153">
    <property type="entry name" value="Cation/H_exchanger_TM"/>
</dbReference>
<dbReference type="GO" id="GO:0051453">
    <property type="term" value="P:regulation of intracellular pH"/>
    <property type="evidence" value="ECO:0007669"/>
    <property type="project" value="TreeGrafter"/>
</dbReference>
<dbReference type="InterPro" id="IPR004709">
    <property type="entry name" value="NaH_exchanger"/>
</dbReference>
<evidence type="ECO:0000256" key="4">
    <source>
        <dbReference type="ARBA" id="ARBA00022989"/>
    </source>
</evidence>
<keyword evidence="5" id="KW-0915">Sodium</keyword>
<feature type="transmembrane region" description="Helical" evidence="10">
    <location>
        <begin position="102"/>
        <end position="121"/>
    </location>
</feature>
<dbReference type="GO" id="GO:0015386">
    <property type="term" value="F:potassium:proton antiporter activity"/>
    <property type="evidence" value="ECO:0007669"/>
    <property type="project" value="TreeGrafter"/>
</dbReference>
<keyword evidence="12" id="KW-1185">Reference proteome</keyword>
<dbReference type="WBParaSite" id="PTRK_0001272800.1">
    <property type="protein sequence ID" value="PTRK_0001272800.1"/>
    <property type="gene ID" value="PTRK_0001272800"/>
</dbReference>
<dbReference type="STRING" id="131310.A0A0N4ZVU5"/>
<sequence>MPDSGSLILLGFTIGFIVRETKCPYYPFVLNSDIFFRYILPPIILDAGYFMPSKYVFKNLATLTLLSVVGTLLNAISIGLFLHVLSDVNAFDNGFPISVHEMLTFSSLISAVDPVAVLALFEEVQVSPLMYITVFGESVFNDGISVALYDIFHQFSIIKIENIREEYYGQALSLFPLIVLGGLTIGIVFGFIVSWLTKHSFKVKILNPFFILIFPYLAYLTSETVGYSSILSVVGCSMFMKQYVGENIGRNASTSVKYFIKTMAHLSESLAYIYIGTSTVLMKNKIKWDYKFIICTIFICFLSRVVFIFLQTYFVNIFRKRKYSLKQQLVLLYCGLRGCISFGMIQTMDEKIEAKKMFVGGVLAEIFFCVFFQGVTIRGLVYLLKIEPDEENLEVEEYDSSSYYGNFKRYFLDPLLKRYDGKGVYIQNKQTISHVNLMNFKDISQIDDNRKEGCLNIKMCNIRNLFKRGNKDTINNEKIKKSSIHYNEDVKANEVFNKVHNIVEFYISDPVLKKEMCKKVVGLLEEEGSHDSDIEDDSILELKKRISKTESCQSF</sequence>
<dbReference type="GO" id="GO:0098719">
    <property type="term" value="P:sodium ion import across plasma membrane"/>
    <property type="evidence" value="ECO:0007669"/>
    <property type="project" value="TreeGrafter"/>
</dbReference>
<feature type="transmembrane region" description="Helical" evidence="10">
    <location>
        <begin position="292"/>
        <end position="315"/>
    </location>
</feature>
<dbReference type="Gene3D" id="6.10.140.1330">
    <property type="match status" value="1"/>
</dbReference>
<dbReference type="GO" id="GO:0015385">
    <property type="term" value="F:sodium:proton antiporter activity"/>
    <property type="evidence" value="ECO:0007669"/>
    <property type="project" value="InterPro"/>
</dbReference>
<keyword evidence="3 9" id="KW-0812">Transmembrane</keyword>
<proteinExistence type="inferred from homology"/>
<reference evidence="13" key="1">
    <citation type="submission" date="2017-02" db="UniProtKB">
        <authorList>
            <consortium name="WormBaseParasite"/>
        </authorList>
    </citation>
    <scope>IDENTIFICATION</scope>
</reference>
<evidence type="ECO:0000313" key="12">
    <source>
        <dbReference type="Proteomes" id="UP000038045"/>
    </source>
</evidence>
<keyword evidence="7 10" id="KW-0472">Membrane</keyword>
<dbReference type="AlphaFoldDB" id="A0A0N4ZVU5"/>
<keyword evidence="9" id="KW-0050">Antiport</keyword>
<comment type="subcellular location">
    <subcellularLocation>
        <location evidence="1">Membrane</location>
        <topology evidence="1">Multi-pass membrane protein</topology>
    </subcellularLocation>
</comment>
<keyword evidence="4 10" id="KW-1133">Transmembrane helix</keyword>
<keyword evidence="6 9" id="KW-0406">Ion transport</keyword>
<comment type="similarity">
    <text evidence="9">Belongs to the monovalent cation:proton antiporter 1 (CPA1) transporter (TC 2.A.36) family.</text>
</comment>
<feature type="transmembrane region" description="Helical" evidence="10">
    <location>
        <begin position="174"/>
        <end position="196"/>
    </location>
</feature>
<keyword evidence="2 9" id="KW-0813">Transport</keyword>
<name>A0A0N4ZVU5_PARTI</name>
<evidence type="ECO:0000259" key="11">
    <source>
        <dbReference type="Pfam" id="PF00999"/>
    </source>
</evidence>
<feature type="domain" description="Cation/H+ exchanger transmembrane" evidence="11">
    <location>
        <begin position="2"/>
        <end position="380"/>
    </location>
</feature>
<feature type="transmembrane region" description="Helical" evidence="10">
    <location>
        <begin position="327"/>
        <end position="345"/>
    </location>
</feature>
<dbReference type="InterPro" id="IPR018422">
    <property type="entry name" value="Cation/H_exchanger_CPA1"/>
</dbReference>
<feature type="transmembrane region" description="Helical" evidence="10">
    <location>
        <begin position="357"/>
        <end position="384"/>
    </location>
</feature>
<evidence type="ECO:0000256" key="2">
    <source>
        <dbReference type="ARBA" id="ARBA00022448"/>
    </source>
</evidence>
<evidence type="ECO:0000256" key="6">
    <source>
        <dbReference type="ARBA" id="ARBA00023065"/>
    </source>
</evidence>
<dbReference type="GO" id="GO:0005886">
    <property type="term" value="C:plasma membrane"/>
    <property type="evidence" value="ECO:0007669"/>
    <property type="project" value="TreeGrafter"/>
</dbReference>
<feature type="transmembrane region" description="Helical" evidence="10">
    <location>
        <begin position="216"/>
        <end position="240"/>
    </location>
</feature>
<evidence type="ECO:0000256" key="3">
    <source>
        <dbReference type="ARBA" id="ARBA00022692"/>
    </source>
</evidence>
<dbReference type="Proteomes" id="UP000038045">
    <property type="component" value="Unplaced"/>
</dbReference>
<dbReference type="Pfam" id="PF00999">
    <property type="entry name" value="Na_H_Exchanger"/>
    <property type="match status" value="1"/>
</dbReference>
<dbReference type="NCBIfam" id="TIGR00840">
    <property type="entry name" value="b_cpa1"/>
    <property type="match status" value="1"/>
</dbReference>
<dbReference type="PANTHER" id="PTHR10110:SF98">
    <property type="entry name" value="SODIUM_HYDROGEN EXCHANGER"/>
    <property type="match status" value="1"/>
</dbReference>
<evidence type="ECO:0000256" key="8">
    <source>
        <dbReference type="ARBA" id="ARBA00023201"/>
    </source>
</evidence>
<feature type="transmembrane region" description="Helical" evidence="10">
    <location>
        <begin position="35"/>
        <end position="51"/>
    </location>
</feature>
<feature type="transmembrane region" description="Helical" evidence="10">
    <location>
        <begin position="63"/>
        <end position="82"/>
    </location>
</feature>
<organism evidence="12 13">
    <name type="scientific">Parastrongyloides trichosuri</name>
    <name type="common">Possum-specific nematode worm</name>
    <dbReference type="NCBI Taxonomy" id="131310"/>
    <lineage>
        <taxon>Eukaryota</taxon>
        <taxon>Metazoa</taxon>
        <taxon>Ecdysozoa</taxon>
        <taxon>Nematoda</taxon>
        <taxon>Chromadorea</taxon>
        <taxon>Rhabditida</taxon>
        <taxon>Tylenchina</taxon>
        <taxon>Panagrolaimomorpha</taxon>
        <taxon>Strongyloidoidea</taxon>
        <taxon>Strongyloididae</taxon>
        <taxon>Parastrongyloides</taxon>
    </lineage>
</organism>
<evidence type="ECO:0000256" key="10">
    <source>
        <dbReference type="SAM" id="Phobius"/>
    </source>
</evidence>
<evidence type="ECO:0000256" key="5">
    <source>
        <dbReference type="ARBA" id="ARBA00023053"/>
    </source>
</evidence>
<evidence type="ECO:0000313" key="13">
    <source>
        <dbReference type="WBParaSite" id="PTRK_0001272800.1"/>
    </source>
</evidence>